<feature type="binding site" evidence="8">
    <location>
        <position position="88"/>
    </location>
    <ligand>
        <name>Fe cation</name>
        <dbReference type="ChEBI" id="CHEBI:24875"/>
    </ligand>
</feature>
<keyword evidence="8" id="KW-0408">Iron</keyword>
<dbReference type="Proteomes" id="UP000885660">
    <property type="component" value="Unassembled WGS sequence"/>
</dbReference>
<evidence type="ECO:0000256" key="5">
    <source>
        <dbReference type="ARBA" id="ARBA00023125"/>
    </source>
</evidence>
<keyword evidence="2" id="KW-0678">Repressor</keyword>
<dbReference type="EMBL" id="DRBC01000128">
    <property type="protein sequence ID" value="HDN84562.1"/>
    <property type="molecule type" value="Genomic_DNA"/>
</dbReference>
<sequence length="103" mass="12016">GVYKQVKISCSGVGLTTVYRTLELLRKIGVVNHVHFHDGCDRYEINDGKPHHYLICLNCGKVERTNLCFIDKMQKILEKDTTFKITEHCLSFFGYCRFCQLRK</sequence>
<dbReference type="InterPro" id="IPR002481">
    <property type="entry name" value="FUR"/>
</dbReference>
<evidence type="ECO:0000256" key="7">
    <source>
        <dbReference type="PIRSR" id="PIRSR602481-1"/>
    </source>
</evidence>
<evidence type="ECO:0000256" key="3">
    <source>
        <dbReference type="ARBA" id="ARBA00022833"/>
    </source>
</evidence>
<keyword evidence="3 7" id="KW-0862">Zinc</keyword>
<keyword evidence="7" id="KW-0479">Metal-binding</keyword>
<accession>A0A7V0N0D4</accession>
<dbReference type="GO" id="GO:0045892">
    <property type="term" value="P:negative regulation of DNA-templated transcription"/>
    <property type="evidence" value="ECO:0007669"/>
    <property type="project" value="TreeGrafter"/>
</dbReference>
<dbReference type="GO" id="GO:0003700">
    <property type="term" value="F:DNA-binding transcription factor activity"/>
    <property type="evidence" value="ECO:0007669"/>
    <property type="project" value="InterPro"/>
</dbReference>
<feature type="binding site" evidence="7">
    <location>
        <position position="96"/>
    </location>
    <ligand>
        <name>Zn(2+)</name>
        <dbReference type="ChEBI" id="CHEBI:29105"/>
    </ligand>
</feature>
<evidence type="ECO:0000256" key="6">
    <source>
        <dbReference type="ARBA" id="ARBA00023163"/>
    </source>
</evidence>
<dbReference type="Gene3D" id="1.10.10.10">
    <property type="entry name" value="Winged helix-like DNA-binding domain superfamily/Winged helix DNA-binding domain"/>
    <property type="match status" value="1"/>
</dbReference>
<name>A0A7V0N0D4_UNCAE</name>
<keyword evidence="4" id="KW-0805">Transcription regulation</keyword>
<gene>
    <name evidence="9" type="ORF">ENG47_02235</name>
</gene>
<dbReference type="PANTHER" id="PTHR33202:SF7">
    <property type="entry name" value="FERRIC UPTAKE REGULATION PROTEIN"/>
    <property type="match status" value="1"/>
</dbReference>
<dbReference type="GO" id="GO:0000976">
    <property type="term" value="F:transcription cis-regulatory region binding"/>
    <property type="evidence" value="ECO:0007669"/>
    <property type="project" value="TreeGrafter"/>
</dbReference>
<dbReference type="Gene3D" id="3.30.1490.190">
    <property type="match status" value="1"/>
</dbReference>
<feature type="binding site" evidence="7">
    <location>
        <position position="56"/>
    </location>
    <ligand>
        <name>Zn(2+)</name>
        <dbReference type="ChEBI" id="CHEBI:29105"/>
    </ligand>
</feature>
<evidence type="ECO:0000313" key="9">
    <source>
        <dbReference type="EMBL" id="HDN84562.1"/>
    </source>
</evidence>
<evidence type="ECO:0000256" key="1">
    <source>
        <dbReference type="ARBA" id="ARBA00007957"/>
    </source>
</evidence>
<feature type="binding site" evidence="7">
    <location>
        <position position="99"/>
    </location>
    <ligand>
        <name>Zn(2+)</name>
        <dbReference type="ChEBI" id="CHEBI:29105"/>
    </ligand>
</feature>
<evidence type="ECO:0000256" key="8">
    <source>
        <dbReference type="PIRSR" id="PIRSR602481-2"/>
    </source>
</evidence>
<organism evidence="9">
    <name type="scientific">Aerophobetes bacterium</name>
    <dbReference type="NCBI Taxonomy" id="2030807"/>
    <lineage>
        <taxon>Bacteria</taxon>
        <taxon>Candidatus Aerophobota</taxon>
    </lineage>
</organism>
<feature type="non-terminal residue" evidence="9">
    <location>
        <position position="1"/>
    </location>
</feature>
<dbReference type="InterPro" id="IPR043135">
    <property type="entry name" value="Fur_C"/>
</dbReference>
<dbReference type="AlphaFoldDB" id="A0A7V0N0D4"/>
<keyword evidence="6" id="KW-0804">Transcription</keyword>
<dbReference type="GO" id="GO:0008270">
    <property type="term" value="F:zinc ion binding"/>
    <property type="evidence" value="ECO:0007669"/>
    <property type="project" value="TreeGrafter"/>
</dbReference>
<dbReference type="CDD" id="cd07153">
    <property type="entry name" value="Fur_like"/>
    <property type="match status" value="1"/>
</dbReference>
<evidence type="ECO:0000256" key="2">
    <source>
        <dbReference type="ARBA" id="ARBA00022491"/>
    </source>
</evidence>
<proteinExistence type="inferred from homology"/>
<dbReference type="GO" id="GO:1900376">
    <property type="term" value="P:regulation of secondary metabolite biosynthetic process"/>
    <property type="evidence" value="ECO:0007669"/>
    <property type="project" value="TreeGrafter"/>
</dbReference>
<keyword evidence="5" id="KW-0238">DNA-binding</keyword>
<comment type="similarity">
    <text evidence="1">Belongs to the Fur family.</text>
</comment>
<comment type="cofactor">
    <cofactor evidence="8">
        <name>Mn(2+)</name>
        <dbReference type="ChEBI" id="CHEBI:29035"/>
    </cofactor>
    <cofactor evidence="8">
        <name>Fe(2+)</name>
        <dbReference type="ChEBI" id="CHEBI:29033"/>
    </cofactor>
    <text evidence="8">Binds 1 Mn(2+) or Fe(2+) ion per subunit.</text>
</comment>
<dbReference type="InterPro" id="IPR036388">
    <property type="entry name" value="WH-like_DNA-bd_sf"/>
</dbReference>
<feature type="binding site" evidence="7">
    <location>
        <position position="59"/>
    </location>
    <ligand>
        <name>Zn(2+)</name>
        <dbReference type="ChEBI" id="CHEBI:29105"/>
    </ligand>
</feature>
<dbReference type="Pfam" id="PF01475">
    <property type="entry name" value="FUR"/>
    <property type="match status" value="1"/>
</dbReference>
<protein>
    <submittedName>
        <fullName evidence="9">Transcriptional repressor</fullName>
    </submittedName>
</protein>
<dbReference type="InterPro" id="IPR036390">
    <property type="entry name" value="WH_DNA-bd_sf"/>
</dbReference>
<evidence type="ECO:0000256" key="4">
    <source>
        <dbReference type="ARBA" id="ARBA00023015"/>
    </source>
</evidence>
<comment type="cofactor">
    <cofactor evidence="7">
        <name>Zn(2+)</name>
        <dbReference type="ChEBI" id="CHEBI:29105"/>
    </cofactor>
    <text evidence="7">Binds 1 zinc ion per subunit.</text>
</comment>
<dbReference type="SUPFAM" id="SSF46785">
    <property type="entry name" value="Winged helix' DNA-binding domain"/>
    <property type="match status" value="1"/>
</dbReference>
<dbReference type="PANTHER" id="PTHR33202">
    <property type="entry name" value="ZINC UPTAKE REGULATION PROTEIN"/>
    <property type="match status" value="1"/>
</dbReference>
<reference evidence="9" key="1">
    <citation type="journal article" date="2020" name="mSystems">
        <title>Genome- and Community-Level Interaction Insights into Carbon Utilization and Element Cycling Functions of Hydrothermarchaeota in Hydrothermal Sediment.</title>
        <authorList>
            <person name="Zhou Z."/>
            <person name="Liu Y."/>
            <person name="Xu W."/>
            <person name="Pan J."/>
            <person name="Luo Z.H."/>
            <person name="Li M."/>
        </authorList>
    </citation>
    <scope>NUCLEOTIDE SEQUENCE [LARGE SCALE GENOMIC DNA]</scope>
    <source>
        <strain evidence="9">HyVt-219</strain>
    </source>
</reference>
<comment type="caution">
    <text evidence="9">The sequence shown here is derived from an EMBL/GenBank/DDBJ whole genome shotgun (WGS) entry which is preliminary data.</text>
</comment>